<evidence type="ECO:0000256" key="4">
    <source>
        <dbReference type="ARBA" id="ARBA00011270"/>
    </source>
</evidence>
<evidence type="ECO:0000313" key="14">
    <source>
        <dbReference type="Proteomes" id="UP000193963"/>
    </source>
</evidence>
<dbReference type="InterPro" id="IPR006654">
    <property type="entry name" value="Trp_synth_beta"/>
</dbReference>
<dbReference type="InterPro" id="IPR023026">
    <property type="entry name" value="Trp_synth_beta/beta-like"/>
</dbReference>
<name>A0A1X6ZVM6_9RHOB</name>
<dbReference type="EC" id="4.2.1.20" evidence="11"/>
<evidence type="ECO:0000256" key="6">
    <source>
        <dbReference type="ARBA" id="ARBA00022822"/>
    </source>
</evidence>
<evidence type="ECO:0000256" key="3">
    <source>
        <dbReference type="ARBA" id="ARBA00009982"/>
    </source>
</evidence>
<dbReference type="InterPro" id="IPR036052">
    <property type="entry name" value="TrpB-like_PALP_sf"/>
</dbReference>
<dbReference type="PANTHER" id="PTHR48077:SF3">
    <property type="entry name" value="TRYPTOPHAN SYNTHASE"/>
    <property type="match status" value="1"/>
</dbReference>
<keyword evidence="8 11" id="KW-0057">Aromatic amino acid biosynthesis</keyword>
<dbReference type="Gene3D" id="3.40.50.1100">
    <property type="match status" value="2"/>
</dbReference>
<dbReference type="InterPro" id="IPR001926">
    <property type="entry name" value="TrpB-like_PALP"/>
</dbReference>
<dbReference type="AlphaFoldDB" id="A0A1X6ZVM6"/>
<dbReference type="SUPFAM" id="SSF53686">
    <property type="entry name" value="Tryptophan synthase beta subunit-like PLP-dependent enzymes"/>
    <property type="match status" value="1"/>
</dbReference>
<gene>
    <name evidence="11 13" type="primary">trpB</name>
    <name evidence="13" type="ORF">PSM7751_03213</name>
</gene>
<dbReference type="InterPro" id="IPR006653">
    <property type="entry name" value="Trp_synth_b_CS"/>
</dbReference>
<dbReference type="OrthoDB" id="9766131at2"/>
<dbReference type="EMBL" id="FWFN01000006">
    <property type="protein sequence ID" value="SLN62917.1"/>
    <property type="molecule type" value="Genomic_DNA"/>
</dbReference>
<feature type="modified residue" description="N6-(pyridoxal phosphate)lysine" evidence="11">
    <location>
        <position position="97"/>
    </location>
</feature>
<dbReference type="FunFam" id="3.40.50.1100:FF:000001">
    <property type="entry name" value="Tryptophan synthase beta chain"/>
    <property type="match status" value="1"/>
</dbReference>
<evidence type="ECO:0000313" key="13">
    <source>
        <dbReference type="EMBL" id="SLN62917.1"/>
    </source>
</evidence>
<keyword evidence="5 11" id="KW-0028">Amino-acid biosynthesis</keyword>
<keyword evidence="6 11" id="KW-0822">Tryptophan biosynthesis</keyword>
<dbReference type="Proteomes" id="UP000193963">
    <property type="component" value="Unassembled WGS sequence"/>
</dbReference>
<comment type="similarity">
    <text evidence="3 11">Belongs to the TrpB family.</text>
</comment>
<dbReference type="PIRSF" id="PIRSF001413">
    <property type="entry name" value="Trp_syn_beta"/>
    <property type="match status" value="1"/>
</dbReference>
<dbReference type="RefSeq" id="WP_085889222.1">
    <property type="nucleotide sequence ID" value="NZ_FWFN01000006.1"/>
</dbReference>
<accession>A0A1X6ZVM6</accession>
<keyword evidence="9 11" id="KW-0456">Lyase</keyword>
<evidence type="ECO:0000256" key="10">
    <source>
        <dbReference type="ARBA" id="ARBA00049047"/>
    </source>
</evidence>
<proteinExistence type="inferred from homology"/>
<dbReference type="GO" id="GO:0004834">
    <property type="term" value="F:tryptophan synthase activity"/>
    <property type="evidence" value="ECO:0007669"/>
    <property type="project" value="UniProtKB-UniRule"/>
</dbReference>
<comment type="function">
    <text evidence="11">The beta subunit is responsible for the synthesis of L-tryptophan from indole and L-serine.</text>
</comment>
<reference evidence="13 14" key="1">
    <citation type="submission" date="2017-03" db="EMBL/GenBank/DDBJ databases">
        <authorList>
            <person name="Afonso C.L."/>
            <person name="Miller P.J."/>
            <person name="Scott M.A."/>
            <person name="Spackman E."/>
            <person name="Goraichik I."/>
            <person name="Dimitrov K.M."/>
            <person name="Suarez D.L."/>
            <person name="Swayne D.E."/>
        </authorList>
    </citation>
    <scope>NUCLEOTIDE SEQUENCE [LARGE SCALE GENOMIC DNA]</scope>
    <source>
        <strain evidence="13 14">CECT 7751</strain>
    </source>
</reference>
<dbReference type="HAMAP" id="MF_00133">
    <property type="entry name" value="Trp_synth_beta"/>
    <property type="match status" value="1"/>
</dbReference>
<dbReference type="PANTHER" id="PTHR48077">
    <property type="entry name" value="TRYPTOPHAN SYNTHASE-RELATED"/>
    <property type="match status" value="1"/>
</dbReference>
<protein>
    <recommendedName>
        <fullName evidence="11">Tryptophan synthase beta chain</fullName>
        <ecNumber evidence="11">4.2.1.20</ecNumber>
    </recommendedName>
</protein>
<comment type="subunit">
    <text evidence="4 11">Tetramer of two alpha and two beta chains.</text>
</comment>
<dbReference type="NCBIfam" id="TIGR00263">
    <property type="entry name" value="trpB"/>
    <property type="match status" value="1"/>
</dbReference>
<evidence type="ECO:0000256" key="1">
    <source>
        <dbReference type="ARBA" id="ARBA00001933"/>
    </source>
</evidence>
<dbReference type="GO" id="GO:0005737">
    <property type="term" value="C:cytoplasm"/>
    <property type="evidence" value="ECO:0007669"/>
    <property type="project" value="TreeGrafter"/>
</dbReference>
<evidence type="ECO:0000256" key="7">
    <source>
        <dbReference type="ARBA" id="ARBA00022898"/>
    </source>
</evidence>
<sequence length="420" mass="46056">MDDLINSFMTGPDEKGRFGLHGGRFVSETLMPLILDLEAEYEKAKTDDDFWAEMRELWTHYVGRPSPLYYAERMTEELGGAKIYMKREELNHTGAHKINNVLGQILLARRMGKTRIIAETGAGQHGVATATVCAKFGLKCIVYMGAHDVKRQAPNVFRMRLLGAEVVPVKSGRGTLKDAMNDALRDWVTNVHDTFYCIGTVAGPHPYPAMVRDFQSVIGKETRWQLEEQEGKGRLPDTVIASVGGGSNAMGLFYPFLDDKEVAIIGVEAGGKGVDDRMEHCASLTGGRPGVLHGNRTYLLQDDDGQILEGYSISAGLDYPGIGPEHSWLHDIGRAQYVPVTDKEALDAFQMCCRTEGIIPALESSHAVAHVMKIAGDLPKDHIIVINLSGRGDKDIFTVADYLGFDMTDTGGAAEGRKVE</sequence>
<feature type="domain" description="Tryptophan synthase beta chain-like PALP" evidence="12">
    <location>
        <begin position="63"/>
        <end position="390"/>
    </location>
</feature>
<dbReference type="FunFam" id="3.40.50.1100:FF:000004">
    <property type="entry name" value="Tryptophan synthase beta chain"/>
    <property type="match status" value="1"/>
</dbReference>
<dbReference type="Pfam" id="PF00291">
    <property type="entry name" value="PALP"/>
    <property type="match status" value="1"/>
</dbReference>
<organism evidence="13 14">
    <name type="scientific">Pseudooceanicola marinus</name>
    <dbReference type="NCBI Taxonomy" id="396013"/>
    <lineage>
        <taxon>Bacteria</taxon>
        <taxon>Pseudomonadati</taxon>
        <taxon>Pseudomonadota</taxon>
        <taxon>Alphaproteobacteria</taxon>
        <taxon>Rhodobacterales</taxon>
        <taxon>Paracoccaceae</taxon>
        <taxon>Pseudooceanicola</taxon>
    </lineage>
</organism>
<evidence type="ECO:0000256" key="11">
    <source>
        <dbReference type="HAMAP-Rule" id="MF_00133"/>
    </source>
</evidence>
<keyword evidence="7 11" id="KW-0663">Pyridoxal phosphate</keyword>
<evidence type="ECO:0000256" key="9">
    <source>
        <dbReference type="ARBA" id="ARBA00023239"/>
    </source>
</evidence>
<evidence type="ECO:0000259" key="12">
    <source>
        <dbReference type="Pfam" id="PF00291"/>
    </source>
</evidence>
<comment type="catalytic activity">
    <reaction evidence="10 11">
        <text>(1S,2R)-1-C-(indol-3-yl)glycerol 3-phosphate + L-serine = D-glyceraldehyde 3-phosphate + L-tryptophan + H2O</text>
        <dbReference type="Rhea" id="RHEA:10532"/>
        <dbReference type="ChEBI" id="CHEBI:15377"/>
        <dbReference type="ChEBI" id="CHEBI:33384"/>
        <dbReference type="ChEBI" id="CHEBI:57912"/>
        <dbReference type="ChEBI" id="CHEBI:58866"/>
        <dbReference type="ChEBI" id="CHEBI:59776"/>
        <dbReference type="EC" id="4.2.1.20"/>
    </reaction>
</comment>
<comment type="pathway">
    <text evidence="2 11">Amino-acid biosynthesis; L-tryptophan biosynthesis; L-tryptophan from chorismate: step 5/5.</text>
</comment>
<comment type="cofactor">
    <cofactor evidence="1 11">
        <name>pyridoxal 5'-phosphate</name>
        <dbReference type="ChEBI" id="CHEBI:597326"/>
    </cofactor>
</comment>
<keyword evidence="14" id="KW-1185">Reference proteome</keyword>
<evidence type="ECO:0000256" key="2">
    <source>
        <dbReference type="ARBA" id="ARBA00004733"/>
    </source>
</evidence>
<dbReference type="PROSITE" id="PS00168">
    <property type="entry name" value="TRP_SYNTHASE_BETA"/>
    <property type="match status" value="1"/>
</dbReference>
<dbReference type="UniPathway" id="UPA00035">
    <property type="reaction ID" value="UER00044"/>
</dbReference>
<evidence type="ECO:0000256" key="5">
    <source>
        <dbReference type="ARBA" id="ARBA00022605"/>
    </source>
</evidence>
<evidence type="ECO:0000256" key="8">
    <source>
        <dbReference type="ARBA" id="ARBA00023141"/>
    </source>
</evidence>
<dbReference type="CDD" id="cd06446">
    <property type="entry name" value="Trp-synth_B"/>
    <property type="match status" value="1"/>
</dbReference>